<feature type="transmembrane region" description="Helical" evidence="1">
    <location>
        <begin position="345"/>
        <end position="366"/>
    </location>
</feature>
<protein>
    <submittedName>
        <fullName evidence="2">Uncharacterized protein</fullName>
    </submittedName>
</protein>
<organism evidence="2 3">
    <name type="scientific">Polyplosphaeria fusca</name>
    <dbReference type="NCBI Taxonomy" id="682080"/>
    <lineage>
        <taxon>Eukaryota</taxon>
        <taxon>Fungi</taxon>
        <taxon>Dikarya</taxon>
        <taxon>Ascomycota</taxon>
        <taxon>Pezizomycotina</taxon>
        <taxon>Dothideomycetes</taxon>
        <taxon>Pleosporomycetidae</taxon>
        <taxon>Pleosporales</taxon>
        <taxon>Tetraplosphaeriaceae</taxon>
        <taxon>Polyplosphaeria</taxon>
    </lineage>
</organism>
<reference evidence="2" key="1">
    <citation type="journal article" date="2020" name="Stud. Mycol.">
        <title>101 Dothideomycetes genomes: a test case for predicting lifestyles and emergence of pathogens.</title>
        <authorList>
            <person name="Haridas S."/>
            <person name="Albert R."/>
            <person name="Binder M."/>
            <person name="Bloem J."/>
            <person name="Labutti K."/>
            <person name="Salamov A."/>
            <person name="Andreopoulos B."/>
            <person name="Baker S."/>
            <person name="Barry K."/>
            <person name="Bills G."/>
            <person name="Bluhm B."/>
            <person name="Cannon C."/>
            <person name="Castanera R."/>
            <person name="Culley D."/>
            <person name="Daum C."/>
            <person name="Ezra D."/>
            <person name="Gonzalez J."/>
            <person name="Henrissat B."/>
            <person name="Kuo A."/>
            <person name="Liang C."/>
            <person name="Lipzen A."/>
            <person name="Lutzoni F."/>
            <person name="Magnuson J."/>
            <person name="Mondo S."/>
            <person name="Nolan M."/>
            <person name="Ohm R."/>
            <person name="Pangilinan J."/>
            <person name="Park H.-J."/>
            <person name="Ramirez L."/>
            <person name="Alfaro M."/>
            <person name="Sun H."/>
            <person name="Tritt A."/>
            <person name="Yoshinaga Y."/>
            <person name="Zwiers L.-H."/>
            <person name="Turgeon B."/>
            <person name="Goodwin S."/>
            <person name="Spatafora J."/>
            <person name="Crous P."/>
            <person name="Grigoriev I."/>
        </authorList>
    </citation>
    <scope>NUCLEOTIDE SEQUENCE</scope>
    <source>
        <strain evidence="2">CBS 125425</strain>
    </source>
</reference>
<proteinExistence type="predicted"/>
<keyword evidence="3" id="KW-1185">Reference proteome</keyword>
<dbReference type="Proteomes" id="UP000799444">
    <property type="component" value="Unassembled WGS sequence"/>
</dbReference>
<dbReference type="OrthoDB" id="3798564at2759"/>
<evidence type="ECO:0000256" key="1">
    <source>
        <dbReference type="SAM" id="Phobius"/>
    </source>
</evidence>
<keyword evidence="1" id="KW-0812">Transmembrane</keyword>
<sequence length="368" mass="41300">MPHETWNAPYRREVCDQEFPFVTSCLVHGAAVDLKRGDCSNISPLDWSTPFDGGDNNDGVTIIDFTDPHHVRFCFAVFDGFEQLNDEDSDTDGLAESERKMLVPLTAAEYLDFYKPGGLTGELKKLVEQMNEVLLIDSDALEDAWPRGWSSRVQAGLPGVPTQPSAINAGAPSLTDIAMEKTFEKLLEEEHSLREKVEELPSYLPNLRTFLAKHPDVVNSRVYGFDMLQFAMEDQEDLDLYPFTSLRGEQVLKLVEAAAESMTALDLSGVQAISTNDVKKILERKHVTKLTLWSNEAVDVKKLQHFVSGGTVKEIIHREQFLAAFQSQSQENDVYKKYTLATTRFSVFLGFYSTLVLSLRALLTVFSS</sequence>
<comment type="caution">
    <text evidence="2">The sequence shown here is derived from an EMBL/GenBank/DDBJ whole genome shotgun (WGS) entry which is preliminary data.</text>
</comment>
<evidence type="ECO:0000313" key="3">
    <source>
        <dbReference type="Proteomes" id="UP000799444"/>
    </source>
</evidence>
<keyword evidence="1" id="KW-0472">Membrane</keyword>
<accession>A0A9P4R3Z8</accession>
<name>A0A9P4R3Z8_9PLEO</name>
<dbReference type="EMBL" id="ML996106">
    <property type="protein sequence ID" value="KAF2738888.1"/>
    <property type="molecule type" value="Genomic_DNA"/>
</dbReference>
<evidence type="ECO:0000313" key="2">
    <source>
        <dbReference type="EMBL" id="KAF2738888.1"/>
    </source>
</evidence>
<gene>
    <name evidence="2" type="ORF">EJ04DRAFT_6788</name>
</gene>
<keyword evidence="1" id="KW-1133">Transmembrane helix</keyword>
<dbReference type="AlphaFoldDB" id="A0A9P4R3Z8"/>